<evidence type="ECO:0000256" key="1">
    <source>
        <dbReference type="ARBA" id="ARBA00022614"/>
    </source>
</evidence>
<organism evidence="6 7">
    <name type="scientific">Polyplax serrata</name>
    <name type="common">Common mouse louse</name>
    <dbReference type="NCBI Taxonomy" id="468196"/>
    <lineage>
        <taxon>Eukaryota</taxon>
        <taxon>Metazoa</taxon>
        <taxon>Ecdysozoa</taxon>
        <taxon>Arthropoda</taxon>
        <taxon>Hexapoda</taxon>
        <taxon>Insecta</taxon>
        <taxon>Pterygota</taxon>
        <taxon>Neoptera</taxon>
        <taxon>Paraneoptera</taxon>
        <taxon>Psocodea</taxon>
        <taxon>Troctomorpha</taxon>
        <taxon>Phthiraptera</taxon>
        <taxon>Anoplura</taxon>
        <taxon>Polyplacidae</taxon>
        <taxon>Polyplax</taxon>
    </lineage>
</organism>
<evidence type="ECO:0000256" key="4">
    <source>
        <dbReference type="SAM" id="Phobius"/>
    </source>
</evidence>
<dbReference type="Pfam" id="PF00560">
    <property type="entry name" value="LRR_1"/>
    <property type="match status" value="1"/>
</dbReference>
<dbReference type="Pfam" id="PF00307">
    <property type="entry name" value="CH"/>
    <property type="match status" value="1"/>
</dbReference>
<protein>
    <recommendedName>
        <fullName evidence="5">Calponin-homology (CH) domain-containing protein</fullName>
    </recommendedName>
</protein>
<dbReference type="Gene3D" id="3.80.10.10">
    <property type="entry name" value="Ribonuclease Inhibitor"/>
    <property type="match status" value="1"/>
</dbReference>
<name>A0ABR1B029_POLSC</name>
<gene>
    <name evidence="6" type="ORF">RUM44_007216</name>
</gene>
<accession>A0ABR1B029</accession>
<feature type="region of interest" description="Disordered" evidence="3">
    <location>
        <begin position="488"/>
        <end position="584"/>
    </location>
</feature>
<keyword evidence="2" id="KW-0677">Repeat</keyword>
<dbReference type="InterPro" id="IPR050216">
    <property type="entry name" value="LRR_domain-containing"/>
</dbReference>
<dbReference type="InterPro" id="IPR001715">
    <property type="entry name" value="CH_dom"/>
</dbReference>
<dbReference type="SMART" id="SM00364">
    <property type="entry name" value="LRR_BAC"/>
    <property type="match status" value="6"/>
</dbReference>
<feature type="region of interest" description="Disordered" evidence="3">
    <location>
        <begin position="327"/>
        <end position="364"/>
    </location>
</feature>
<feature type="domain" description="Calponin-homology (CH)" evidence="5">
    <location>
        <begin position="607"/>
        <end position="729"/>
    </location>
</feature>
<dbReference type="PANTHER" id="PTHR48051:SF21">
    <property type="entry name" value="CALPONIN-HOMOLOGY (CH) DOMAIN-CONTAINING PROTEIN"/>
    <property type="match status" value="1"/>
</dbReference>
<evidence type="ECO:0000313" key="7">
    <source>
        <dbReference type="Proteomes" id="UP001359485"/>
    </source>
</evidence>
<dbReference type="SMART" id="SM00033">
    <property type="entry name" value="CH"/>
    <property type="match status" value="1"/>
</dbReference>
<dbReference type="Proteomes" id="UP001359485">
    <property type="component" value="Unassembled WGS sequence"/>
</dbReference>
<keyword evidence="7" id="KW-1185">Reference proteome</keyword>
<sequence>MFACNIRETFDKYIHPETDRIALKWTLFIFGVSGHDDTRHYFLSANRRNLSDCFHLTYVCFTLLCSVTDLSKNKFWELPSEVLEFLFIEKLHLYHNALRSLPDDLGGLQYLKFLDLSRNQLCVLPSGLCQLEHLEVLLIANNKLSALPNDIGGLKNLMELNASCNEISHLPRSLGQLKYLRALDLRKNLLEELPIELTYLKLTLLDMSENRISSLPVELRLMTHLERLKLNDNPLVSPPATICMRGRVHIFKFLETQVHKTDKKRGGTLEDVKRSQRKSELRYPNGIASEMRVKRHTVDSGYSTSDGMDPKWTQDYKYGESVNRSKVKTESIPVSNGDHQDSVNGSISGRSTPSTISPGESFNNDDEIINRTVLLQDQLEAKRLIRLQSNDRGLFPYRTKDKSNKIVTNGDSGPPTTDTSPTSGNSNSGSEEKKKLEHVQTYREYKEARRLQRAQDVYRLKYPSSDGQWSNSSPTMENLKIEDDLTAMNNQNNNDQSLTNNKKPVQKVTPSRNSNYMNSLTNGDSNYIPSYVKPTSPVKGSSSLLGDSSNKAGYSPVLKRQAGSESNGASNVSRFRANSGSPRPVKWTADIASEKLSFTMRREFERAKEEAELLDQLRQHIEGRLKMSLPEEMGPALMDGVVLCHLANYVRPRSVASIHVPSPAVHGDDNAEVPKLTMARCRRNVDNFLDACRKIGVEEEDLCSCEDVVETLRVGELLRTVEALLLATGTVLPPPKSAGSKSTNTVSTCLCLAGFIITVLVMLFVPTF</sequence>
<dbReference type="PANTHER" id="PTHR48051">
    <property type="match status" value="1"/>
</dbReference>
<dbReference type="SUPFAM" id="SSF52058">
    <property type="entry name" value="L domain-like"/>
    <property type="match status" value="1"/>
</dbReference>
<feature type="compositionally biased region" description="Low complexity" evidence="3">
    <location>
        <begin position="489"/>
        <end position="501"/>
    </location>
</feature>
<dbReference type="InterPro" id="IPR001611">
    <property type="entry name" value="Leu-rich_rpt"/>
</dbReference>
<proteinExistence type="predicted"/>
<feature type="compositionally biased region" description="Low complexity" evidence="3">
    <location>
        <begin position="410"/>
        <end position="429"/>
    </location>
</feature>
<dbReference type="EMBL" id="JAWJWF010000005">
    <property type="protein sequence ID" value="KAK6632186.1"/>
    <property type="molecule type" value="Genomic_DNA"/>
</dbReference>
<keyword evidence="4" id="KW-1133">Transmembrane helix</keyword>
<dbReference type="Pfam" id="PF13855">
    <property type="entry name" value="LRR_8"/>
    <property type="match status" value="1"/>
</dbReference>
<evidence type="ECO:0000259" key="5">
    <source>
        <dbReference type="PROSITE" id="PS50021"/>
    </source>
</evidence>
<feature type="transmembrane region" description="Helical" evidence="4">
    <location>
        <begin position="745"/>
        <end position="765"/>
    </location>
</feature>
<evidence type="ECO:0000256" key="3">
    <source>
        <dbReference type="SAM" id="MobiDB-lite"/>
    </source>
</evidence>
<dbReference type="PROSITE" id="PS50021">
    <property type="entry name" value="CH"/>
    <property type="match status" value="1"/>
</dbReference>
<comment type="caution">
    <text evidence="6">The sequence shown here is derived from an EMBL/GenBank/DDBJ whole genome shotgun (WGS) entry which is preliminary data.</text>
</comment>
<dbReference type="PROSITE" id="PS51450">
    <property type="entry name" value="LRR"/>
    <property type="match status" value="1"/>
</dbReference>
<feature type="compositionally biased region" description="Polar residues" evidence="3">
    <location>
        <begin position="538"/>
        <end position="552"/>
    </location>
</feature>
<dbReference type="SUPFAM" id="SSF47576">
    <property type="entry name" value="Calponin-homology domain, CH-domain"/>
    <property type="match status" value="1"/>
</dbReference>
<dbReference type="CDD" id="cd21205">
    <property type="entry name" value="CH_LRCH"/>
    <property type="match status" value="1"/>
</dbReference>
<keyword evidence="4" id="KW-0472">Membrane</keyword>
<feature type="compositionally biased region" description="Polar residues" evidence="3">
    <location>
        <begin position="342"/>
        <end position="362"/>
    </location>
</feature>
<dbReference type="SMART" id="SM00369">
    <property type="entry name" value="LRR_TYP"/>
    <property type="match status" value="6"/>
</dbReference>
<reference evidence="6 7" key="1">
    <citation type="submission" date="2023-09" db="EMBL/GenBank/DDBJ databases">
        <title>Genomes of two closely related lineages of the louse Polyplax serrata with different host specificities.</title>
        <authorList>
            <person name="Martinu J."/>
            <person name="Tarabai H."/>
            <person name="Stefka J."/>
            <person name="Hypsa V."/>
        </authorList>
    </citation>
    <scope>NUCLEOTIDE SEQUENCE [LARGE SCALE GENOMIC DNA]</scope>
    <source>
        <strain evidence="6">98ZLc_SE</strain>
    </source>
</reference>
<dbReference type="InterPro" id="IPR003591">
    <property type="entry name" value="Leu-rich_rpt_typical-subtyp"/>
</dbReference>
<keyword evidence="4" id="KW-0812">Transmembrane</keyword>
<feature type="compositionally biased region" description="Basic and acidic residues" evidence="3">
    <location>
        <begin position="430"/>
        <end position="444"/>
    </location>
</feature>
<dbReference type="InterPro" id="IPR036872">
    <property type="entry name" value="CH_dom_sf"/>
</dbReference>
<keyword evidence="1" id="KW-0433">Leucine-rich repeat</keyword>
<dbReference type="InterPro" id="IPR032675">
    <property type="entry name" value="LRR_dom_sf"/>
</dbReference>
<evidence type="ECO:0000313" key="6">
    <source>
        <dbReference type="EMBL" id="KAK6632186.1"/>
    </source>
</evidence>
<dbReference type="Gene3D" id="1.10.418.10">
    <property type="entry name" value="Calponin-like domain"/>
    <property type="match status" value="1"/>
</dbReference>
<feature type="compositionally biased region" description="Polar residues" evidence="3">
    <location>
        <begin position="508"/>
        <end position="528"/>
    </location>
</feature>
<feature type="compositionally biased region" description="Polar residues" evidence="3">
    <location>
        <begin position="563"/>
        <end position="581"/>
    </location>
</feature>
<evidence type="ECO:0000256" key="2">
    <source>
        <dbReference type="ARBA" id="ARBA00022737"/>
    </source>
</evidence>
<feature type="region of interest" description="Disordered" evidence="3">
    <location>
        <begin position="394"/>
        <end position="444"/>
    </location>
</feature>